<keyword evidence="5" id="KW-0677">Repeat</keyword>
<keyword evidence="8 13" id="KW-1133">Transmembrane helix</keyword>
<dbReference type="EMBL" id="JAVIJP010000016">
    <property type="protein sequence ID" value="KAL3642844.1"/>
    <property type="molecule type" value="Genomic_DNA"/>
</dbReference>
<dbReference type="PROSITE" id="PS50011">
    <property type="entry name" value="PROTEIN_KINASE_DOM"/>
    <property type="match status" value="1"/>
</dbReference>
<feature type="region of interest" description="Disordered" evidence="12">
    <location>
        <begin position="270"/>
        <end position="315"/>
    </location>
</feature>
<feature type="transmembrane region" description="Helical" evidence="13">
    <location>
        <begin position="238"/>
        <end position="262"/>
    </location>
</feature>
<reference evidence="17" key="1">
    <citation type="journal article" date="2024" name="IScience">
        <title>Strigolactones Initiate the Formation of Haustorium-like Structures in Castilleja.</title>
        <authorList>
            <person name="Buerger M."/>
            <person name="Peterson D."/>
            <person name="Chory J."/>
        </authorList>
    </citation>
    <scope>NUCLEOTIDE SEQUENCE [LARGE SCALE GENOMIC DNA]</scope>
</reference>
<feature type="binding site" evidence="11">
    <location>
        <position position="367"/>
    </location>
    <ligand>
        <name>ATP</name>
        <dbReference type="ChEBI" id="CHEBI:30616"/>
    </ligand>
</feature>
<dbReference type="Proteomes" id="UP001632038">
    <property type="component" value="Unassembled WGS sequence"/>
</dbReference>
<dbReference type="InterPro" id="IPR017441">
    <property type="entry name" value="Protein_kinase_ATP_BS"/>
</dbReference>
<keyword evidence="3 13" id="KW-0812">Transmembrane</keyword>
<evidence type="ECO:0000256" key="12">
    <source>
        <dbReference type="SAM" id="MobiDB-lite"/>
    </source>
</evidence>
<feature type="chain" id="PRO_5044827498" evidence="14">
    <location>
        <begin position="24"/>
        <end position="614"/>
    </location>
</feature>
<dbReference type="AlphaFoldDB" id="A0ABD3DP83"/>
<dbReference type="GO" id="GO:0016020">
    <property type="term" value="C:membrane"/>
    <property type="evidence" value="ECO:0007669"/>
    <property type="project" value="UniProtKB-SubCell"/>
</dbReference>
<feature type="compositionally biased region" description="Low complexity" evidence="12">
    <location>
        <begin position="272"/>
        <end position="285"/>
    </location>
</feature>
<evidence type="ECO:0000256" key="13">
    <source>
        <dbReference type="SAM" id="Phobius"/>
    </source>
</evidence>
<keyword evidence="7 11" id="KW-0067">ATP-binding</keyword>
<organism evidence="16 17">
    <name type="scientific">Castilleja foliolosa</name>
    <dbReference type="NCBI Taxonomy" id="1961234"/>
    <lineage>
        <taxon>Eukaryota</taxon>
        <taxon>Viridiplantae</taxon>
        <taxon>Streptophyta</taxon>
        <taxon>Embryophyta</taxon>
        <taxon>Tracheophyta</taxon>
        <taxon>Spermatophyta</taxon>
        <taxon>Magnoliopsida</taxon>
        <taxon>eudicotyledons</taxon>
        <taxon>Gunneridae</taxon>
        <taxon>Pentapetalae</taxon>
        <taxon>asterids</taxon>
        <taxon>lamiids</taxon>
        <taxon>Lamiales</taxon>
        <taxon>Orobanchaceae</taxon>
        <taxon>Pedicularideae</taxon>
        <taxon>Castillejinae</taxon>
        <taxon>Castilleja</taxon>
    </lineage>
</organism>
<dbReference type="PANTHER" id="PTHR48007:SF64">
    <property type="entry name" value="POLLEN RECEPTOR-LIKE KINASE 1"/>
    <property type="match status" value="1"/>
</dbReference>
<dbReference type="Gene3D" id="3.80.10.10">
    <property type="entry name" value="Ribonuclease Inhibitor"/>
    <property type="match status" value="2"/>
</dbReference>
<sequence>MTRKPIILLLAAISLHLIAISTAESEADILLKFKESLENAGALSGWTNAKPPCTGDQQNWVGVLCEKDKVWGLHLQSMGLAGTIDVDTLTKLPNIRALSFMNNNFDGPLPNLTRLSALKSIYLSNNQFSGEIRPDLFFGMSSLKKIYLANNKLSGAIPVSLTMLKRLRELVLERNSFEGEIPTFKETDIVIFDVSNNDLMGLIPASLSKFSASSFEGNKELCGAPLRPCDELPEQPSVGTMIAVAIVVTAALAALVLVVIILRRHKPPPQPQIAAAEIPAGPQPADLDMEKGEYSSGSSSPESSNHSSGSKKKSSSDMSVKITFLRDDRNKFDMSDLLKASAEILGSGVFGSTYKAALNDGEMMVVKRFRYMNNVNKEEFHEHMRRLGRLSHPNVLPIVGFYYRKEEKLLVTDYAEKVSLAVQLHGNRSRSRNCPDWPTRLGIMKGVGQGLMYLYNELPSLTTPHGHLKSSNVLLDGNFAPLLTDYALVPVVNQEYAQDHMISYKSPEYKQSRRITKKTDVWGLGILILEIMTGRFPENFLQQGGGETDIVSLVEAAVNGGDGEVFDADMIRSDRSEAEMMKMLRIGLSCCEVDVDRRPDMKEAVEMIEEIQEE</sequence>
<feature type="domain" description="Protein kinase" evidence="15">
    <location>
        <begin position="339"/>
        <end position="614"/>
    </location>
</feature>
<gene>
    <name evidence="16" type="primary">PRK1_2</name>
    <name evidence="16" type="ORF">CASFOL_013659</name>
</gene>
<evidence type="ECO:0000256" key="10">
    <source>
        <dbReference type="ARBA" id="ARBA00023180"/>
    </source>
</evidence>
<dbReference type="PROSITE" id="PS00107">
    <property type="entry name" value="PROTEIN_KINASE_ATP"/>
    <property type="match status" value="1"/>
</dbReference>
<name>A0ABD3DP83_9LAMI</name>
<dbReference type="Pfam" id="PF13855">
    <property type="entry name" value="LRR_8"/>
    <property type="match status" value="1"/>
</dbReference>
<evidence type="ECO:0000256" key="11">
    <source>
        <dbReference type="PROSITE-ProRule" id="PRU10141"/>
    </source>
</evidence>
<evidence type="ECO:0000256" key="8">
    <source>
        <dbReference type="ARBA" id="ARBA00022989"/>
    </source>
</evidence>
<keyword evidence="16" id="KW-0418">Kinase</keyword>
<dbReference type="SUPFAM" id="SSF56112">
    <property type="entry name" value="Protein kinase-like (PK-like)"/>
    <property type="match status" value="1"/>
</dbReference>
<dbReference type="FunFam" id="3.80.10.10:FF:000400">
    <property type="entry name" value="Nuclear pore complex protein NUP107"/>
    <property type="match status" value="1"/>
</dbReference>
<evidence type="ECO:0000256" key="4">
    <source>
        <dbReference type="ARBA" id="ARBA00022729"/>
    </source>
</evidence>
<evidence type="ECO:0000259" key="15">
    <source>
        <dbReference type="PROSITE" id="PS50011"/>
    </source>
</evidence>
<accession>A0ABD3DP83</accession>
<dbReference type="GO" id="GO:0005524">
    <property type="term" value="F:ATP binding"/>
    <property type="evidence" value="ECO:0007669"/>
    <property type="project" value="UniProtKB-UniRule"/>
</dbReference>
<comment type="caution">
    <text evidence="16">The sequence shown here is derived from an EMBL/GenBank/DDBJ whole genome shotgun (WGS) entry which is preliminary data.</text>
</comment>
<evidence type="ECO:0000256" key="3">
    <source>
        <dbReference type="ARBA" id="ARBA00022692"/>
    </source>
</evidence>
<dbReference type="InterPro" id="IPR011009">
    <property type="entry name" value="Kinase-like_dom_sf"/>
</dbReference>
<keyword evidence="17" id="KW-1185">Reference proteome</keyword>
<dbReference type="Pfam" id="PF00069">
    <property type="entry name" value="Pkinase"/>
    <property type="match status" value="1"/>
</dbReference>
<dbReference type="InterPro" id="IPR001611">
    <property type="entry name" value="Leu-rich_rpt"/>
</dbReference>
<evidence type="ECO:0000313" key="17">
    <source>
        <dbReference type="Proteomes" id="UP001632038"/>
    </source>
</evidence>
<proteinExistence type="predicted"/>
<comment type="subcellular location">
    <subcellularLocation>
        <location evidence="1">Membrane</location>
    </subcellularLocation>
</comment>
<dbReference type="Gene3D" id="1.10.510.10">
    <property type="entry name" value="Transferase(Phosphotransferase) domain 1"/>
    <property type="match status" value="1"/>
</dbReference>
<keyword evidence="9 13" id="KW-0472">Membrane</keyword>
<evidence type="ECO:0000256" key="7">
    <source>
        <dbReference type="ARBA" id="ARBA00022840"/>
    </source>
</evidence>
<evidence type="ECO:0000256" key="2">
    <source>
        <dbReference type="ARBA" id="ARBA00022614"/>
    </source>
</evidence>
<dbReference type="InterPro" id="IPR032675">
    <property type="entry name" value="LRR_dom_sf"/>
</dbReference>
<dbReference type="Pfam" id="PF08263">
    <property type="entry name" value="LRRNT_2"/>
    <property type="match status" value="1"/>
</dbReference>
<dbReference type="InterPro" id="IPR013210">
    <property type="entry name" value="LRR_N_plant-typ"/>
</dbReference>
<dbReference type="Gene3D" id="3.30.200.20">
    <property type="entry name" value="Phosphorylase Kinase, domain 1"/>
    <property type="match status" value="1"/>
</dbReference>
<keyword evidence="4 14" id="KW-0732">Signal</keyword>
<evidence type="ECO:0000256" key="1">
    <source>
        <dbReference type="ARBA" id="ARBA00004370"/>
    </source>
</evidence>
<evidence type="ECO:0000313" key="16">
    <source>
        <dbReference type="EMBL" id="KAL3642844.1"/>
    </source>
</evidence>
<protein>
    <submittedName>
        <fullName evidence="16">Actin-regulating kinase prk1</fullName>
        <ecNumber evidence="16">2.7.11.1</ecNumber>
    </submittedName>
</protein>
<dbReference type="SUPFAM" id="SSF52058">
    <property type="entry name" value="L domain-like"/>
    <property type="match status" value="1"/>
</dbReference>
<dbReference type="InterPro" id="IPR000719">
    <property type="entry name" value="Prot_kinase_dom"/>
</dbReference>
<feature type="signal peptide" evidence="14">
    <location>
        <begin position="1"/>
        <end position="23"/>
    </location>
</feature>
<evidence type="ECO:0000256" key="14">
    <source>
        <dbReference type="SAM" id="SignalP"/>
    </source>
</evidence>
<evidence type="ECO:0000256" key="9">
    <source>
        <dbReference type="ARBA" id="ARBA00023136"/>
    </source>
</evidence>
<dbReference type="GO" id="GO:0004674">
    <property type="term" value="F:protein serine/threonine kinase activity"/>
    <property type="evidence" value="ECO:0007669"/>
    <property type="project" value="UniProtKB-EC"/>
</dbReference>
<keyword evidence="10" id="KW-0325">Glycoprotein</keyword>
<keyword evidence="2" id="KW-0433">Leucine-rich repeat</keyword>
<evidence type="ECO:0000256" key="5">
    <source>
        <dbReference type="ARBA" id="ARBA00022737"/>
    </source>
</evidence>
<keyword evidence="16" id="KW-0808">Transferase</keyword>
<evidence type="ECO:0000256" key="6">
    <source>
        <dbReference type="ARBA" id="ARBA00022741"/>
    </source>
</evidence>
<dbReference type="FunFam" id="3.30.200.20:FF:000307">
    <property type="entry name" value="pollen receptor-like kinase 1"/>
    <property type="match status" value="1"/>
</dbReference>
<dbReference type="PANTHER" id="PTHR48007">
    <property type="entry name" value="LEUCINE-RICH REPEAT RECEPTOR-LIKE PROTEIN KINASE PXC1"/>
    <property type="match status" value="1"/>
</dbReference>
<keyword evidence="6 11" id="KW-0547">Nucleotide-binding</keyword>
<dbReference type="EC" id="2.7.11.1" evidence="16"/>
<dbReference type="InterPro" id="IPR046959">
    <property type="entry name" value="PRK1-6/SRF4-like"/>
</dbReference>
<feature type="compositionally biased region" description="Low complexity" evidence="12">
    <location>
        <begin position="294"/>
        <end position="308"/>
    </location>
</feature>